<protein>
    <submittedName>
        <fullName evidence="1">Uncharacterized protein</fullName>
    </submittedName>
</protein>
<dbReference type="EMBL" id="JARBHB010000004">
    <property type="protein sequence ID" value="KAJ8887372.1"/>
    <property type="molecule type" value="Genomic_DNA"/>
</dbReference>
<evidence type="ECO:0000313" key="1">
    <source>
        <dbReference type="EMBL" id="KAJ8887372.1"/>
    </source>
</evidence>
<dbReference type="PANTHER" id="PTHR45913">
    <property type="entry name" value="EPM2A-INTERACTING PROTEIN 1"/>
    <property type="match status" value="1"/>
</dbReference>
<organism evidence="1 2">
    <name type="scientific">Dryococelus australis</name>
    <dbReference type="NCBI Taxonomy" id="614101"/>
    <lineage>
        <taxon>Eukaryota</taxon>
        <taxon>Metazoa</taxon>
        <taxon>Ecdysozoa</taxon>
        <taxon>Arthropoda</taxon>
        <taxon>Hexapoda</taxon>
        <taxon>Insecta</taxon>
        <taxon>Pterygota</taxon>
        <taxon>Neoptera</taxon>
        <taxon>Polyneoptera</taxon>
        <taxon>Phasmatodea</taxon>
        <taxon>Verophasmatodea</taxon>
        <taxon>Anareolatae</taxon>
        <taxon>Phasmatidae</taxon>
        <taxon>Eurycanthinae</taxon>
        <taxon>Dryococelus</taxon>
    </lineage>
</organism>
<proteinExistence type="predicted"/>
<accession>A0ABQ9HSK7</accession>
<gene>
    <name evidence="1" type="ORF">PR048_013587</name>
</gene>
<sequence>MGSCNVWYVCKLFQCRRRSKMCFSWGLPMIHCLIHQGALCGTSIRGENVLLHRQLKQFLEDIDTCCCSTMQLAFFTDLTNNLSKFNLSLQGRNNLVSDMVGVVNRFRNKLRIFKLSLEKNELTHFSNCKEILKEFKEQDNVVDFSDCSSEIQEVIWEFNSRFTDDKNLKKLFYFLETPSVFKLKSKNLMCNLNYVIFKPISSFRTDRKRDLIFSNCCLMIDL</sequence>
<keyword evidence="2" id="KW-1185">Reference proteome</keyword>
<dbReference type="PANTHER" id="PTHR45913:SF5">
    <property type="entry name" value="GENERAL TRANSCRIPTION FACTOR II-I REPEAT DOMAIN-CONTAINING PROTEIN 2A-LIKE PROTEIN"/>
    <property type="match status" value="1"/>
</dbReference>
<name>A0ABQ9HSK7_9NEOP</name>
<evidence type="ECO:0000313" key="2">
    <source>
        <dbReference type="Proteomes" id="UP001159363"/>
    </source>
</evidence>
<reference evidence="1 2" key="1">
    <citation type="submission" date="2023-02" db="EMBL/GenBank/DDBJ databases">
        <title>LHISI_Scaffold_Assembly.</title>
        <authorList>
            <person name="Stuart O.P."/>
            <person name="Cleave R."/>
            <person name="Magrath M.J.L."/>
            <person name="Mikheyev A.S."/>
        </authorList>
    </citation>
    <scope>NUCLEOTIDE SEQUENCE [LARGE SCALE GENOMIC DNA]</scope>
    <source>
        <strain evidence="1">Daus_M_001</strain>
        <tissue evidence="1">Leg muscle</tissue>
    </source>
</reference>
<comment type="caution">
    <text evidence="1">The sequence shown here is derived from an EMBL/GenBank/DDBJ whole genome shotgun (WGS) entry which is preliminary data.</text>
</comment>
<dbReference type="Proteomes" id="UP001159363">
    <property type="component" value="Chromosome X"/>
</dbReference>